<feature type="domain" description="Peptidase S9 prolyl oligopeptidase catalytic" evidence="2">
    <location>
        <begin position="656"/>
        <end position="861"/>
    </location>
</feature>
<keyword evidence="1" id="KW-0472">Membrane</keyword>
<accession>F4PUX9</accession>
<dbReference type="InterPro" id="IPR029058">
    <property type="entry name" value="AB_hydrolase_fold"/>
</dbReference>
<keyword evidence="1" id="KW-1133">Transmembrane helix</keyword>
<dbReference type="RefSeq" id="XP_004359792.1">
    <property type="nucleotide sequence ID" value="XM_004359735.1"/>
</dbReference>
<gene>
    <name evidence="3" type="ORF">DFA_01827</name>
</gene>
<feature type="transmembrane region" description="Helical" evidence="1">
    <location>
        <begin position="51"/>
        <end position="71"/>
    </location>
</feature>
<dbReference type="PANTHER" id="PTHR43056:SF5">
    <property type="entry name" value="PEPTIDASE S9 PROLYL OLIGOPEPTIDASE CATALYTIC DOMAIN-CONTAINING PROTEIN"/>
    <property type="match status" value="1"/>
</dbReference>
<name>F4PUX9_CACFS</name>
<dbReference type="EMBL" id="GL883010">
    <property type="protein sequence ID" value="EGG21941.1"/>
    <property type="molecule type" value="Genomic_DNA"/>
</dbReference>
<evidence type="ECO:0000256" key="1">
    <source>
        <dbReference type="SAM" id="Phobius"/>
    </source>
</evidence>
<evidence type="ECO:0000313" key="3">
    <source>
        <dbReference type="EMBL" id="EGG21941.1"/>
    </source>
</evidence>
<dbReference type="Gene3D" id="3.40.50.1820">
    <property type="entry name" value="alpha/beta hydrolase"/>
    <property type="match status" value="1"/>
</dbReference>
<organism evidence="3 4">
    <name type="scientific">Cavenderia fasciculata</name>
    <name type="common">Slime mold</name>
    <name type="synonym">Dictyostelium fasciculatum</name>
    <dbReference type="NCBI Taxonomy" id="261658"/>
    <lineage>
        <taxon>Eukaryota</taxon>
        <taxon>Amoebozoa</taxon>
        <taxon>Evosea</taxon>
        <taxon>Eumycetozoa</taxon>
        <taxon>Dictyostelia</taxon>
        <taxon>Acytosteliales</taxon>
        <taxon>Cavenderiaceae</taxon>
        <taxon>Cavenderia</taxon>
    </lineage>
</organism>
<keyword evidence="4" id="KW-1185">Reference proteome</keyword>
<dbReference type="SUPFAM" id="SSF53474">
    <property type="entry name" value="alpha/beta-Hydrolases"/>
    <property type="match status" value="1"/>
</dbReference>
<sequence length="879" mass="100735">MLLSNKTSHISIIYRIISFILSLSPITHNIYQIYKMVKPSSTTLSPSSFGWMMNNVIVSVMVMMLITIVVVTGSSSYSSSPDESGSGSTNTILDMCNPDTLYDMMDNIGVDPSPKGIDRLGAYGSWYSPWTTKLATSNQKYSLETYEPTKDFAFWLEVRPTEQGRFVPVQVDNNNNYRDLIPIGYNARSSVYEYGGTPIVFLNYPRHANDQDFKVVFINEDQALYLHYPHRDKYVPLRLTPPVTTRNTTMRFVDGTHDKKRNRIVYICEEHFPSPDNPEEELQQALNYLCSIDLRTKEIKIIEQGRDFYSYPRFNHDFSKVNININLTWISWSFPNMPWDDTELYVGNIHYFDGSLTSKYRVSWFNESVIDPKWGIGDDRDSLYYISDISEGYWAIHKHNSISKTNQLIQSPKSLGYIEIGEPIWYFGRSFYDLLPNKRIMATGDKYIIDIKIGMGFEKYENEMSIGRSIKTQKQGVGCRDEYDCSVTILGGSPTQTTTLVRLLSSPRKSFQNNQNNQNNSQQQKVKVGVQVDVSSIRYQDKDKDKKDTYIIERFGFPYECNRQTGQCKSVYLLPYHIEFQPLLPLDTYDSRFISIPVLIKFATSDGHFAYGYYYPPTNPLYTNAGQISNASNKPPPLLVKSHGGPTDSAEPVLNMKFQYWTSRGIGILDVNYRGSSGYGRQYRELLNTKWGIYDVDDCCNGAKYLVENGFASNDSLLIDGGSAGGFTTLASLTFRDVFKGGSSFFGIGDLDKLAQQSRHKFEFRYADKLVGDYKEQRQLFYDRSPIRYVSKLKVPVAFFHGADDMVVDPNQSREMYEHLKAIGIPTLLEIYQGEDHGFVQEKNLQRSLDGEHFFFSKILGFEAKCLLHNDFNIVNLNK</sequence>
<dbReference type="OrthoDB" id="416344at2759"/>
<dbReference type="Proteomes" id="UP000007797">
    <property type="component" value="Unassembled WGS sequence"/>
</dbReference>
<dbReference type="Pfam" id="PF00326">
    <property type="entry name" value="Peptidase_S9"/>
    <property type="match status" value="1"/>
</dbReference>
<dbReference type="AlphaFoldDB" id="F4PUX9"/>
<dbReference type="GeneID" id="14874139"/>
<dbReference type="GO" id="GO:0008236">
    <property type="term" value="F:serine-type peptidase activity"/>
    <property type="evidence" value="ECO:0007669"/>
    <property type="project" value="InterPro"/>
</dbReference>
<proteinExistence type="predicted"/>
<evidence type="ECO:0000313" key="4">
    <source>
        <dbReference type="Proteomes" id="UP000007797"/>
    </source>
</evidence>
<reference evidence="4" key="1">
    <citation type="journal article" date="2011" name="Genome Res.">
        <title>Phylogeny-wide analysis of social amoeba genomes highlights ancient origins for complex intercellular communication.</title>
        <authorList>
            <person name="Heidel A.J."/>
            <person name="Lawal H.M."/>
            <person name="Felder M."/>
            <person name="Schilde C."/>
            <person name="Helps N.R."/>
            <person name="Tunggal B."/>
            <person name="Rivero F."/>
            <person name="John U."/>
            <person name="Schleicher M."/>
            <person name="Eichinger L."/>
            <person name="Platzer M."/>
            <person name="Noegel A.A."/>
            <person name="Schaap P."/>
            <person name="Gloeckner G."/>
        </authorList>
    </citation>
    <scope>NUCLEOTIDE SEQUENCE [LARGE SCALE GENOMIC DNA]</scope>
    <source>
        <strain evidence="4">SH3</strain>
    </source>
</reference>
<dbReference type="PANTHER" id="PTHR43056">
    <property type="entry name" value="PEPTIDASE S9 PROLYL OLIGOPEPTIDASE"/>
    <property type="match status" value="1"/>
</dbReference>
<dbReference type="GO" id="GO:0006508">
    <property type="term" value="P:proteolysis"/>
    <property type="evidence" value="ECO:0007669"/>
    <property type="project" value="InterPro"/>
</dbReference>
<dbReference type="STRING" id="1054147.F4PUX9"/>
<dbReference type="KEGG" id="dfa:DFA_01827"/>
<dbReference type="InterPro" id="IPR050585">
    <property type="entry name" value="Xaa-Pro_dipeptidyl-ppase/CocE"/>
</dbReference>
<evidence type="ECO:0000259" key="2">
    <source>
        <dbReference type="Pfam" id="PF00326"/>
    </source>
</evidence>
<protein>
    <recommendedName>
        <fullName evidence="2">Peptidase S9 prolyl oligopeptidase catalytic domain-containing protein</fullName>
    </recommendedName>
</protein>
<feature type="transmembrane region" description="Helical" evidence="1">
    <location>
        <begin position="12"/>
        <end position="31"/>
    </location>
</feature>
<keyword evidence="1" id="KW-0812">Transmembrane</keyword>
<dbReference type="InterPro" id="IPR001375">
    <property type="entry name" value="Peptidase_S9_cat"/>
</dbReference>